<organism evidence="2 3">
    <name type="scientific">Rhizophagus irregularis</name>
    <dbReference type="NCBI Taxonomy" id="588596"/>
    <lineage>
        <taxon>Eukaryota</taxon>
        <taxon>Fungi</taxon>
        <taxon>Fungi incertae sedis</taxon>
        <taxon>Mucoromycota</taxon>
        <taxon>Glomeromycotina</taxon>
        <taxon>Glomeromycetes</taxon>
        <taxon>Glomerales</taxon>
        <taxon>Glomeraceae</taxon>
        <taxon>Rhizophagus</taxon>
    </lineage>
</organism>
<dbReference type="AlphaFoldDB" id="A0A2I1GXX7"/>
<feature type="non-terminal residue" evidence="2">
    <location>
        <position position="147"/>
    </location>
</feature>
<feature type="region of interest" description="Disordered" evidence="1">
    <location>
        <begin position="89"/>
        <end position="147"/>
    </location>
</feature>
<evidence type="ECO:0000313" key="2">
    <source>
        <dbReference type="EMBL" id="PKY51490.1"/>
    </source>
</evidence>
<reference evidence="2 3" key="1">
    <citation type="submission" date="2015-10" db="EMBL/GenBank/DDBJ databases">
        <title>Genome analyses suggest a sexual origin of heterokaryosis in a supposedly ancient asexual fungus.</title>
        <authorList>
            <person name="Ropars J."/>
            <person name="Sedzielewska K."/>
            <person name="Noel J."/>
            <person name="Charron P."/>
            <person name="Farinelli L."/>
            <person name="Marton T."/>
            <person name="Kruger M."/>
            <person name="Pelin A."/>
            <person name="Brachmann A."/>
            <person name="Corradi N."/>
        </authorList>
    </citation>
    <scope>NUCLEOTIDE SEQUENCE [LARGE SCALE GENOMIC DNA]</scope>
    <source>
        <strain evidence="2 3">A4</strain>
    </source>
</reference>
<evidence type="ECO:0000256" key="1">
    <source>
        <dbReference type="SAM" id="MobiDB-lite"/>
    </source>
</evidence>
<protein>
    <submittedName>
        <fullName evidence="2">Uncharacterized protein</fullName>
    </submittedName>
</protein>
<sequence length="147" mass="16301">MASSSNISTLSWDEVLVKIREVDDLRAKCSLKQDTLMTRFNSLPDGSSAKSRAYLAFGPLRQLDQSLSDQKYALHSRLDFLSSAMDSKNDIAIPPVDDHPSHDDPVDDDPPPSPLTIWASNHEADPFTNSNLCTPSLQRTNHPCHGR</sequence>
<dbReference type="EMBL" id="LLXI01001033">
    <property type="protein sequence ID" value="PKY51490.1"/>
    <property type="molecule type" value="Genomic_DNA"/>
</dbReference>
<comment type="caution">
    <text evidence="2">The sequence shown here is derived from an EMBL/GenBank/DDBJ whole genome shotgun (WGS) entry which is preliminary data.</text>
</comment>
<proteinExistence type="predicted"/>
<dbReference type="Proteomes" id="UP000234323">
    <property type="component" value="Unassembled WGS sequence"/>
</dbReference>
<keyword evidence="3" id="KW-1185">Reference proteome</keyword>
<evidence type="ECO:0000313" key="3">
    <source>
        <dbReference type="Proteomes" id="UP000234323"/>
    </source>
</evidence>
<name>A0A2I1GXX7_9GLOM</name>
<gene>
    <name evidence="2" type="ORF">RhiirA4_468564</name>
</gene>
<accession>A0A2I1GXX7</accession>
<feature type="compositionally biased region" description="Polar residues" evidence="1">
    <location>
        <begin position="127"/>
        <end position="141"/>
    </location>
</feature>